<evidence type="ECO:0000313" key="2">
    <source>
        <dbReference type="Proteomes" id="UP000093412"/>
    </source>
</evidence>
<evidence type="ECO:0000313" key="1">
    <source>
        <dbReference type="EMBL" id="OCI32861.1"/>
    </source>
</evidence>
<protein>
    <submittedName>
        <fullName evidence="1">Uncharacterized protein</fullName>
    </submittedName>
</protein>
<organism evidence="1 2">
    <name type="scientific">Oerskovia enterophila</name>
    <dbReference type="NCBI Taxonomy" id="43678"/>
    <lineage>
        <taxon>Bacteria</taxon>
        <taxon>Bacillati</taxon>
        <taxon>Actinomycetota</taxon>
        <taxon>Actinomycetes</taxon>
        <taxon>Micrococcales</taxon>
        <taxon>Cellulomonadaceae</taxon>
        <taxon>Oerskovia</taxon>
    </lineage>
</organism>
<keyword evidence="2" id="KW-1185">Reference proteome</keyword>
<proteinExistence type="predicted"/>
<dbReference type="RefSeq" id="WP_068624076.1">
    <property type="nucleotide sequence ID" value="NZ_MAQA01000003.1"/>
</dbReference>
<dbReference type="EMBL" id="MAQA01000003">
    <property type="protein sequence ID" value="OCI32861.1"/>
    <property type="molecule type" value="Genomic_DNA"/>
</dbReference>
<accession>A0ABX2YD14</accession>
<sequence length="352" mass="38837">MVLPTWTWRRSRINVGRKDTSQVGTERLALPIPVRWEGGPVHLVRDPLDLSWSAVGLGHTMTGHAQLDADAFSISFDLQADGEAPGDTDTDADTGDVDLTDCDVPAHASAPLTSRTRFIAALRALVETGHLSTWLLRQRLTPIARRALEKANYAVAREVWGEGGPATMLDQEQIEHLTTVMTLGESQDSERVTPTGVTKSAAARNPLDRIIERLLVTSNFTRVDMHRYLSRAIRVEAETLVRQSVGDPHIGRKVRALAATKAYPDLATLIADYNALYPTDHLSVRRATAALMVTTTLDTRSVSFIGRDGYEHDHRDPNAEFEDWLCEALSPELADGGSIDWDVEPWMLEVSA</sequence>
<reference evidence="1 2" key="1">
    <citation type="submission" date="2016-06" db="EMBL/GenBank/DDBJ databases">
        <title>Genome sequence of Oerskovia enterophila DSM 43852.</title>
        <authorList>
            <person name="Poehlein A."/>
            <person name="Jag V."/>
            <person name="Bengelsdorf F.R."/>
            <person name="Daniel R."/>
            <person name="Duerre P."/>
        </authorList>
    </citation>
    <scope>NUCLEOTIDE SEQUENCE [LARGE SCALE GENOMIC DNA]</scope>
    <source>
        <strain evidence="1 2">DSM 43852</strain>
    </source>
</reference>
<dbReference type="Proteomes" id="UP000093412">
    <property type="component" value="Unassembled WGS sequence"/>
</dbReference>
<comment type="caution">
    <text evidence="1">The sequence shown here is derived from an EMBL/GenBank/DDBJ whole genome shotgun (WGS) entry which is preliminary data.</text>
</comment>
<gene>
    <name evidence="1" type="ORF">OERS_04530</name>
</gene>
<name>A0ABX2YD14_9CELL</name>